<organism evidence="1 2">
    <name type="scientific">Steinernema glaseri</name>
    <dbReference type="NCBI Taxonomy" id="37863"/>
    <lineage>
        <taxon>Eukaryota</taxon>
        <taxon>Metazoa</taxon>
        <taxon>Ecdysozoa</taxon>
        <taxon>Nematoda</taxon>
        <taxon>Chromadorea</taxon>
        <taxon>Rhabditida</taxon>
        <taxon>Tylenchina</taxon>
        <taxon>Panagrolaimomorpha</taxon>
        <taxon>Strongyloidoidea</taxon>
        <taxon>Steinernematidae</taxon>
        <taxon>Steinernema</taxon>
    </lineage>
</organism>
<evidence type="ECO:0000313" key="1">
    <source>
        <dbReference type="Proteomes" id="UP000095287"/>
    </source>
</evidence>
<dbReference type="Proteomes" id="UP000095287">
    <property type="component" value="Unplaced"/>
</dbReference>
<protein>
    <submittedName>
        <fullName evidence="2">Uncharacterized protein</fullName>
    </submittedName>
</protein>
<dbReference type="AlphaFoldDB" id="A0A1I8A5Y0"/>
<reference evidence="2" key="1">
    <citation type="submission" date="2016-11" db="UniProtKB">
        <authorList>
            <consortium name="WormBaseParasite"/>
        </authorList>
    </citation>
    <scope>IDENTIFICATION</scope>
</reference>
<sequence length="55" mass="6003">MHPFVLPNVLPLMVTDLSGYSVQHLDSRLWCQSGGPTFGTKKECILRAFAANAIA</sequence>
<accession>A0A1I8A5Y0</accession>
<dbReference type="WBParaSite" id="L893_g33007.t1">
    <property type="protein sequence ID" value="L893_g33007.t1"/>
    <property type="gene ID" value="L893_g33007"/>
</dbReference>
<evidence type="ECO:0000313" key="2">
    <source>
        <dbReference type="WBParaSite" id="L893_g33007.t1"/>
    </source>
</evidence>
<name>A0A1I8A5Y0_9BILA</name>
<proteinExistence type="predicted"/>
<keyword evidence="1" id="KW-1185">Reference proteome</keyword>